<dbReference type="AlphaFoldDB" id="A0A5N6N3D6"/>
<reference evidence="2 3" key="1">
    <citation type="submission" date="2019-05" db="EMBL/GenBank/DDBJ databases">
        <title>Mikania micrantha, genome provides insights into the molecular mechanism of rapid growth.</title>
        <authorList>
            <person name="Liu B."/>
        </authorList>
    </citation>
    <scope>NUCLEOTIDE SEQUENCE [LARGE SCALE GENOMIC DNA]</scope>
    <source>
        <strain evidence="2">NLD-2019</strain>
        <tissue evidence="2">Leaf</tissue>
    </source>
</reference>
<dbReference type="EMBL" id="SZYD01000014">
    <property type="protein sequence ID" value="KAD4180235.1"/>
    <property type="molecule type" value="Genomic_DNA"/>
</dbReference>
<accession>A0A5N6N3D6</accession>
<keyword evidence="3" id="KW-1185">Reference proteome</keyword>
<organism evidence="2 3">
    <name type="scientific">Mikania micrantha</name>
    <name type="common">bitter vine</name>
    <dbReference type="NCBI Taxonomy" id="192012"/>
    <lineage>
        <taxon>Eukaryota</taxon>
        <taxon>Viridiplantae</taxon>
        <taxon>Streptophyta</taxon>
        <taxon>Embryophyta</taxon>
        <taxon>Tracheophyta</taxon>
        <taxon>Spermatophyta</taxon>
        <taxon>Magnoliopsida</taxon>
        <taxon>eudicotyledons</taxon>
        <taxon>Gunneridae</taxon>
        <taxon>Pentapetalae</taxon>
        <taxon>asterids</taxon>
        <taxon>campanulids</taxon>
        <taxon>Asterales</taxon>
        <taxon>Asteraceae</taxon>
        <taxon>Asteroideae</taxon>
        <taxon>Heliantheae alliance</taxon>
        <taxon>Eupatorieae</taxon>
        <taxon>Mikania</taxon>
    </lineage>
</organism>
<evidence type="ECO:0000313" key="2">
    <source>
        <dbReference type="EMBL" id="KAD4180235.1"/>
    </source>
</evidence>
<feature type="region of interest" description="Disordered" evidence="1">
    <location>
        <begin position="17"/>
        <end position="66"/>
    </location>
</feature>
<protein>
    <submittedName>
        <fullName evidence="2">Uncharacterized protein</fullName>
    </submittedName>
</protein>
<proteinExistence type="predicted"/>
<comment type="caution">
    <text evidence="2">The sequence shown here is derived from an EMBL/GenBank/DDBJ whole genome shotgun (WGS) entry which is preliminary data.</text>
</comment>
<evidence type="ECO:0000256" key="1">
    <source>
        <dbReference type="SAM" id="MobiDB-lite"/>
    </source>
</evidence>
<sequence>MDGVLIDRRRRKQVIGDEGSELQERGKRERRDLQKRGSVTRHMSCSHCTGREGSDVRSVTGGRGAL</sequence>
<feature type="compositionally biased region" description="Basic and acidic residues" evidence="1">
    <location>
        <begin position="22"/>
        <end position="35"/>
    </location>
</feature>
<dbReference type="Proteomes" id="UP000326396">
    <property type="component" value="Linkage Group LG4"/>
</dbReference>
<gene>
    <name evidence="2" type="ORF">E3N88_28826</name>
</gene>
<evidence type="ECO:0000313" key="3">
    <source>
        <dbReference type="Proteomes" id="UP000326396"/>
    </source>
</evidence>
<name>A0A5N6N3D6_9ASTR</name>